<evidence type="ECO:0000313" key="4">
    <source>
        <dbReference type="EnsemblMetazoa" id="XP_038064453.1"/>
    </source>
</evidence>
<dbReference type="PROSITE" id="PS50235">
    <property type="entry name" value="USP_3"/>
    <property type="match status" value="1"/>
</dbReference>
<dbReference type="InterPro" id="IPR001394">
    <property type="entry name" value="Peptidase_C19_UCH"/>
</dbReference>
<feature type="compositionally biased region" description="Low complexity" evidence="2">
    <location>
        <begin position="478"/>
        <end position="492"/>
    </location>
</feature>
<feature type="compositionally biased region" description="Polar residues" evidence="2">
    <location>
        <begin position="272"/>
        <end position="299"/>
    </location>
</feature>
<dbReference type="OMA" id="DENWIAS"/>
<keyword evidence="5" id="KW-1185">Reference proteome</keyword>
<feature type="region of interest" description="Disordered" evidence="2">
    <location>
        <begin position="1"/>
        <end position="84"/>
    </location>
</feature>
<feature type="region of interest" description="Disordered" evidence="2">
    <location>
        <begin position="692"/>
        <end position="714"/>
    </location>
</feature>
<feature type="region of interest" description="Disordered" evidence="2">
    <location>
        <begin position="126"/>
        <end position="145"/>
    </location>
</feature>
<dbReference type="PROSITE" id="PS00973">
    <property type="entry name" value="USP_2"/>
    <property type="match status" value="1"/>
</dbReference>
<protein>
    <recommendedName>
        <fullName evidence="1">Ubiquitin carboxyl-terminal hydrolase</fullName>
        <ecNumber evidence="1">3.4.19.12</ecNumber>
    </recommendedName>
</protein>
<feature type="compositionally biased region" description="Basic residues" evidence="2">
    <location>
        <begin position="8"/>
        <end position="18"/>
    </location>
</feature>
<comment type="catalytic activity">
    <reaction evidence="1">
        <text>Thiol-dependent hydrolysis of ester, thioester, amide, peptide and isopeptide bonds formed by the C-terminal Gly of ubiquitin (a 76-residue protein attached to proteins as an intracellular targeting signal).</text>
        <dbReference type="EC" id="3.4.19.12"/>
    </reaction>
</comment>
<dbReference type="EnsemblMetazoa" id="XM_038208525.1">
    <property type="protein sequence ID" value="XP_038064453.1"/>
    <property type="gene ID" value="LOC119734898"/>
</dbReference>
<dbReference type="RefSeq" id="XP_038064453.1">
    <property type="nucleotide sequence ID" value="XM_038208525.1"/>
</dbReference>
<evidence type="ECO:0000313" key="5">
    <source>
        <dbReference type="Proteomes" id="UP000887568"/>
    </source>
</evidence>
<name>A0A914ALJ8_PATMI</name>
<dbReference type="OrthoDB" id="10062454at2759"/>
<dbReference type="AlphaFoldDB" id="A0A914ALJ8"/>
<feature type="compositionally biased region" description="Polar residues" evidence="2">
    <location>
        <begin position="34"/>
        <end position="57"/>
    </location>
</feature>
<feature type="compositionally biased region" description="Basic and acidic residues" evidence="2">
    <location>
        <begin position="129"/>
        <end position="142"/>
    </location>
</feature>
<feature type="compositionally biased region" description="Basic and acidic residues" evidence="2">
    <location>
        <begin position="249"/>
        <end position="265"/>
    </location>
</feature>
<dbReference type="GO" id="GO:0016579">
    <property type="term" value="P:protein deubiquitination"/>
    <property type="evidence" value="ECO:0007669"/>
    <property type="project" value="InterPro"/>
</dbReference>
<dbReference type="SUPFAM" id="SSF54001">
    <property type="entry name" value="Cysteine proteinases"/>
    <property type="match status" value="1"/>
</dbReference>
<dbReference type="Gene3D" id="3.90.70.10">
    <property type="entry name" value="Cysteine proteinases"/>
    <property type="match status" value="2"/>
</dbReference>
<organism evidence="4 5">
    <name type="scientific">Patiria miniata</name>
    <name type="common">Bat star</name>
    <name type="synonym">Asterina miniata</name>
    <dbReference type="NCBI Taxonomy" id="46514"/>
    <lineage>
        <taxon>Eukaryota</taxon>
        <taxon>Metazoa</taxon>
        <taxon>Echinodermata</taxon>
        <taxon>Eleutherozoa</taxon>
        <taxon>Asterozoa</taxon>
        <taxon>Asteroidea</taxon>
        <taxon>Valvatacea</taxon>
        <taxon>Valvatida</taxon>
        <taxon>Asterinidae</taxon>
        <taxon>Patiria</taxon>
    </lineage>
</organism>
<sequence length="762" mass="81806">MASCSSPPKKRPKLSLKFMRKDRPAAADDDDVAQTSSSGRTGHNSAPNGQSNSTSSAAAADLPTAQTSSSRDGQAELVRSPPPPFAGLQNLGNTCYLNSVLQALRFCPGFCQGLCRLASVWERVSTEQGRVKEGGGDNDDRPGGGQEIQFVLNLKKLYDKMSAKEASYLASPSSDASISLSPDEVLETVRDLNPMFQGFLQHDSQELLCCLLSYILDACQNLKKQLVKLRPPSPPACIKDDVVVPTRESCKVSGLEKRSASDKVARGPAKTESPTGTSQVNGRLDVNSSVCDQKDSTVSGNGGGAAGVRNGKKTPQRRSRTTSSDSVVGKTAKSSSEVGKTNGDLVNGFVDHPPGDGSEDAKGCSTKQDISVKKKRLGKFRISANQTTLLTAFAAHKKETIPPNGVRKDLENEISNAQVNGDDTAVNGVSESWEPVDQQQANQSCATKSETESKASCAKASVNGKGCVTLKQTFSKLSVGSGSAESPSVSSETGKKGSPDSWARTMEEELDLIRGLFQGCLLLRTRCNECESYSERREEFQDISLPVRSIPRGTGDEEGAGMPEVSPADLSLSWAISEFACVERLTDDNKYFCEHCHHHAEAERSMLFGELPPVLTIHLKRFSAFAGFLTADSTVSKVNDHLATPLSLCLSQWCAKQCKQLHCRYDLCAVVMHSGVSSSSGHYISYVQIPDRDHESPEPTNLQSPGGAESREPSWGKFDDEKVSVLSQQELASSVLHPVSSSGSAATPYLLFYRQVQGSDLN</sequence>
<dbReference type="InterPro" id="IPR038765">
    <property type="entry name" value="Papain-like_cys_pep_sf"/>
</dbReference>
<reference evidence="4" key="1">
    <citation type="submission" date="2022-11" db="UniProtKB">
        <authorList>
            <consortium name="EnsemblMetazoa"/>
        </authorList>
    </citation>
    <scope>IDENTIFICATION</scope>
</reference>
<proteinExistence type="inferred from homology"/>
<dbReference type="InterPro" id="IPR028889">
    <property type="entry name" value="USP"/>
</dbReference>
<dbReference type="EC" id="3.4.19.12" evidence="1"/>
<dbReference type="GO" id="GO:0005829">
    <property type="term" value="C:cytosol"/>
    <property type="evidence" value="ECO:0007669"/>
    <property type="project" value="TreeGrafter"/>
</dbReference>
<dbReference type="Proteomes" id="UP000887568">
    <property type="component" value="Unplaced"/>
</dbReference>
<keyword evidence="1" id="KW-0378">Hydrolase</keyword>
<feature type="region of interest" description="Disordered" evidence="2">
    <location>
        <begin position="249"/>
        <end position="346"/>
    </location>
</feature>
<dbReference type="RefSeq" id="XP_038064452.1">
    <property type="nucleotide sequence ID" value="XM_038208524.1"/>
</dbReference>
<dbReference type="GO" id="GO:0005634">
    <property type="term" value="C:nucleus"/>
    <property type="evidence" value="ECO:0007669"/>
    <property type="project" value="TreeGrafter"/>
</dbReference>
<keyword evidence="1" id="KW-0645">Protease</keyword>
<dbReference type="CTD" id="7398"/>
<dbReference type="Pfam" id="PF00443">
    <property type="entry name" value="UCH"/>
    <property type="match status" value="2"/>
</dbReference>
<comment type="similarity">
    <text evidence="1">Belongs to the peptidase C19 family.</text>
</comment>
<keyword evidence="1" id="KW-0788">Thiol protease</keyword>
<dbReference type="InterPro" id="IPR018200">
    <property type="entry name" value="USP_CS"/>
</dbReference>
<evidence type="ECO:0000259" key="3">
    <source>
        <dbReference type="PROSITE" id="PS50235"/>
    </source>
</evidence>
<feature type="compositionally biased region" description="Basic residues" evidence="2">
    <location>
        <begin position="310"/>
        <end position="320"/>
    </location>
</feature>
<dbReference type="EnsemblMetazoa" id="XM_038208524.1">
    <property type="protein sequence ID" value="XP_038064452.1"/>
    <property type="gene ID" value="LOC119734898"/>
</dbReference>
<feature type="region of interest" description="Disordered" evidence="2">
    <location>
        <begin position="478"/>
        <end position="502"/>
    </location>
</feature>
<dbReference type="GO" id="GO:0006508">
    <property type="term" value="P:proteolysis"/>
    <property type="evidence" value="ECO:0007669"/>
    <property type="project" value="UniProtKB-KW"/>
</dbReference>
<dbReference type="GeneID" id="119734898"/>
<dbReference type="InterPro" id="IPR050164">
    <property type="entry name" value="Peptidase_C19"/>
</dbReference>
<evidence type="ECO:0000256" key="1">
    <source>
        <dbReference type="RuleBase" id="RU366025"/>
    </source>
</evidence>
<dbReference type="GO" id="GO:0004843">
    <property type="term" value="F:cysteine-type deubiquitinase activity"/>
    <property type="evidence" value="ECO:0007669"/>
    <property type="project" value="UniProtKB-UniRule"/>
</dbReference>
<accession>A0A914ALJ8</accession>
<feature type="domain" description="USP" evidence="3">
    <location>
        <begin position="86"/>
        <end position="756"/>
    </location>
</feature>
<dbReference type="PANTHER" id="PTHR24006:SF905">
    <property type="entry name" value="UBIQUITIN CARBOXYL-TERMINAL HYDROLASE 1"/>
    <property type="match status" value="1"/>
</dbReference>
<dbReference type="PANTHER" id="PTHR24006">
    <property type="entry name" value="UBIQUITIN CARBOXYL-TERMINAL HYDROLASE"/>
    <property type="match status" value="1"/>
</dbReference>
<keyword evidence="1" id="KW-0833">Ubl conjugation pathway</keyword>
<dbReference type="PROSITE" id="PS00972">
    <property type="entry name" value="USP_1"/>
    <property type="match status" value="1"/>
</dbReference>
<evidence type="ECO:0000256" key="2">
    <source>
        <dbReference type="SAM" id="MobiDB-lite"/>
    </source>
</evidence>